<dbReference type="OrthoDB" id="349131at2759"/>
<feature type="region of interest" description="Disordered" evidence="1">
    <location>
        <begin position="992"/>
        <end position="1036"/>
    </location>
</feature>
<protein>
    <submittedName>
        <fullName evidence="2">Uncharacterized protein</fullName>
    </submittedName>
</protein>
<evidence type="ECO:0000313" key="2">
    <source>
        <dbReference type="EMBL" id="CDJ52654.1"/>
    </source>
</evidence>
<feature type="compositionally biased region" description="Basic and acidic residues" evidence="1">
    <location>
        <begin position="835"/>
        <end position="845"/>
    </location>
</feature>
<feature type="region of interest" description="Disordered" evidence="1">
    <location>
        <begin position="833"/>
        <end position="858"/>
    </location>
</feature>
<reference evidence="2" key="1">
    <citation type="submission" date="2013-10" db="EMBL/GenBank/DDBJ databases">
        <title>Genomic analysis of the causative agents of coccidiosis in chickens.</title>
        <authorList>
            <person name="Reid A.J."/>
            <person name="Blake D."/>
            <person name="Billington K."/>
            <person name="Browne H."/>
            <person name="Dunn M."/>
            <person name="Hung S."/>
            <person name="Kawahara F."/>
            <person name="Miranda-Saavedra D."/>
            <person name="Mourier T."/>
            <person name="Nagra H."/>
            <person name="Otto T.D."/>
            <person name="Rawlings N."/>
            <person name="Sanchez A."/>
            <person name="Sanders M."/>
            <person name="Subramaniam C."/>
            <person name="Tay Y."/>
            <person name="Dear P."/>
            <person name="Doerig C."/>
            <person name="Gruber A."/>
            <person name="Parkinson J."/>
            <person name="Shirley M."/>
            <person name="Wan K.L."/>
            <person name="Berriman M."/>
            <person name="Tomley F."/>
            <person name="Pain A."/>
        </authorList>
    </citation>
    <scope>NUCLEOTIDE SEQUENCE [LARGE SCALE GENOMIC DNA]</scope>
    <source>
        <strain evidence="2">Houghton</strain>
    </source>
</reference>
<feature type="compositionally biased region" description="Basic and acidic residues" evidence="1">
    <location>
        <begin position="992"/>
        <end position="1006"/>
    </location>
</feature>
<feature type="region of interest" description="Disordered" evidence="1">
    <location>
        <begin position="362"/>
        <end position="415"/>
    </location>
</feature>
<evidence type="ECO:0000313" key="3">
    <source>
        <dbReference type="Proteomes" id="UP000030750"/>
    </source>
</evidence>
<dbReference type="VEuPathDB" id="ToxoDB:EBH_0051390"/>
<sequence>MLLARKSETSWHLEDENDFFPSFRVARDYLNIHEYNGMSSADLLGRYSPPSSVAAKASHHYDAFPQSKTPRPAYYPEGHFSKSDYSAVGGHYYGWQSRGSDIVGPPAVAASSAWESFGSDSCSSLGSSPLLQSSGGGSKLKWLTATVPATDRPELPSIALNESRGAVEDTAREAEGRTSFSPQNCGFCFSKVSDSIDKLINDSLKRLCNQAPVYAENTSPIHDLEDEAYAGNFQHGPSTANSEGWAAAAAAAAFAAASISHTEDLLVGSPESRRQTELGTGIKLDPAEIDAFLRAKSKTEEVAARIKAKVAATRNARMTSDNLPRPCTPSGKLATGVRVPPPSLRFNQRSLCRHPHIPLKEQTASHHIPEGSAPRNSAISSSPTQTKQAKILPNRRSGHTPSQRKAKKTPVRPTTTETFLALGTRLQGEGPKAQYAPAKAVGTNSEKTVLHLFPRVLAFASGARTPLGSRTVHLPEEKSVAPVAASASQETHAVNGEPASRGSLPVSGVASYETPLMRARSQIGESRSPVKAQDSLLVPPPQTTIPEGAEHRMAYPAFAPVHPTSSAPRGKEVAAADEKLSGVSTTALSTASTTTRESASAVEEIQPHVPTKPSQKQRIDKVTTQKAVPDLSSCPASNGCTVASGKQPLTTTASKPSVPNQQPAALRHLARVMCKALSSAASRELRNSTLAFFRRCYNRTYCVLPPAKSSVAPGSATVAEAAIQATSKTSETLQFAHGSTPHDCQENDSDLGFLHACSQANESRGLFGTKIQQPHLRACYGTKCTKEAHESLMGSSCEGDPIPSPVNSKEVRAVPAATILDVGMLSSFAVNTSSCHRENKEDHEIPGASEEPERDNVAPGTVATAASNPAPNNLKASTFIDRGNVSFKLALATKALAASDAVPVDAAAVHAVQPQLGKLVQPILQISGNKQQFSSPMHTNNVKQLSSLLSPFGSREDGMETPKVVENRMICCCCATYTSVRDEMHQYRMCADERPKQQDKQQDKKQQNNPIDEPQRTRHSQGVEPRKQGNLTTNDLWKVPAHEYETSSPPTTSQCAAVLKFGPRGSNIERHPSYNEVMTALNRQLAVQLIALLPATFCESKVQGDSQRALASAEAVSLHRFPAVSNLSKQHMSLKLSSGYPSGGCRMTQPGLLGFGISRKEGLPVGPIATKPIGEEATTLKQKDKLIEKAGSESSSCAAVSVQTIMPIELAKQLQRSGTLQKNLSRWAEAASLVGDNQCELELFRQQQTQALSGQFKHPNFSRTKGEVYSTSCLQPPSEEQPVDLKHSQQVKQQQLQYAEAESEVSTVKQNCTARRTKSFSVKMGKPLALFVKFSGGY</sequence>
<dbReference type="Proteomes" id="UP000030750">
    <property type="component" value="Unassembled WGS sequence"/>
</dbReference>
<keyword evidence="3" id="KW-1185">Reference proteome</keyword>
<gene>
    <name evidence="2" type="ORF">EBH_0051390</name>
</gene>
<feature type="compositionally biased region" description="Polar residues" evidence="1">
    <location>
        <begin position="374"/>
        <end position="388"/>
    </location>
</feature>
<accession>U6LVN9</accession>
<proteinExistence type="predicted"/>
<feature type="region of interest" description="Disordered" evidence="1">
    <location>
        <begin position="521"/>
        <end position="540"/>
    </location>
</feature>
<evidence type="ECO:0000256" key="1">
    <source>
        <dbReference type="SAM" id="MobiDB-lite"/>
    </source>
</evidence>
<feature type="region of interest" description="Disordered" evidence="1">
    <location>
        <begin position="584"/>
        <end position="620"/>
    </location>
</feature>
<dbReference type="EMBL" id="HG713167">
    <property type="protein sequence ID" value="CDJ52654.1"/>
    <property type="molecule type" value="Genomic_DNA"/>
</dbReference>
<organism evidence="2 3">
    <name type="scientific">Eimeria brunetti</name>
    <dbReference type="NCBI Taxonomy" id="51314"/>
    <lineage>
        <taxon>Eukaryota</taxon>
        <taxon>Sar</taxon>
        <taxon>Alveolata</taxon>
        <taxon>Apicomplexa</taxon>
        <taxon>Conoidasida</taxon>
        <taxon>Coccidia</taxon>
        <taxon>Eucoccidiorida</taxon>
        <taxon>Eimeriorina</taxon>
        <taxon>Eimeriidae</taxon>
        <taxon>Eimeria</taxon>
    </lineage>
</organism>
<reference evidence="2" key="2">
    <citation type="submission" date="2013-10" db="EMBL/GenBank/DDBJ databases">
        <authorList>
            <person name="Aslett M."/>
        </authorList>
    </citation>
    <scope>NUCLEOTIDE SEQUENCE [LARGE SCALE GENOMIC DNA]</scope>
    <source>
        <strain evidence="2">Houghton</strain>
    </source>
</reference>
<feature type="compositionally biased region" description="Low complexity" evidence="1">
    <location>
        <begin position="584"/>
        <end position="601"/>
    </location>
</feature>
<feature type="region of interest" description="Disordered" evidence="1">
    <location>
        <begin position="317"/>
        <end position="342"/>
    </location>
</feature>
<name>U6LVN9_9EIME</name>
<feature type="compositionally biased region" description="Basic residues" evidence="1">
    <location>
        <begin position="396"/>
        <end position="410"/>
    </location>
</feature>